<dbReference type="AlphaFoldDB" id="K6D4N8"/>
<keyword evidence="2" id="KW-1185">Reference proteome</keyword>
<organism evidence="1 2">
    <name type="scientific">Schinkia azotoformans LMG 9581</name>
    <dbReference type="NCBI Taxonomy" id="1131731"/>
    <lineage>
        <taxon>Bacteria</taxon>
        <taxon>Bacillati</taxon>
        <taxon>Bacillota</taxon>
        <taxon>Bacilli</taxon>
        <taxon>Bacillales</taxon>
        <taxon>Bacillaceae</taxon>
        <taxon>Calidifontibacillus/Schinkia group</taxon>
        <taxon>Schinkia</taxon>
    </lineage>
</organism>
<protein>
    <submittedName>
        <fullName evidence="1">Uncharacterized protein</fullName>
    </submittedName>
</protein>
<gene>
    <name evidence="1" type="ORF">BAZO_08281</name>
</gene>
<evidence type="ECO:0000313" key="2">
    <source>
        <dbReference type="Proteomes" id="UP000006315"/>
    </source>
</evidence>
<name>K6D4N8_SCHAZ</name>
<dbReference type="Proteomes" id="UP000006315">
    <property type="component" value="Unassembled WGS sequence"/>
</dbReference>
<proteinExistence type="predicted"/>
<dbReference type="PATRIC" id="fig|1131731.3.peg.1731"/>
<sequence>MSSPITPSVHGLIKKDADELREIISELKRPSLMKLCREAIHTIKGRNEYIDYIKRENEDMYRKLNRISEIIEQGRKELE</sequence>
<evidence type="ECO:0000313" key="1">
    <source>
        <dbReference type="EMBL" id="EKN67472.1"/>
    </source>
</evidence>
<dbReference type="EMBL" id="AJLR01000046">
    <property type="protein sequence ID" value="EKN67472.1"/>
    <property type="molecule type" value="Genomic_DNA"/>
</dbReference>
<reference evidence="1 2" key="1">
    <citation type="journal article" date="2012" name="Front. Microbiol.">
        <title>Redundancy and modularity in membrane-associated dissimilatory nitrate reduction in Bacillus.</title>
        <authorList>
            <person name="Heylen K."/>
            <person name="Keltjens J."/>
        </authorList>
    </citation>
    <scope>NUCLEOTIDE SEQUENCE [LARGE SCALE GENOMIC DNA]</scope>
    <source>
        <strain evidence="1 2">LMG 9581</strain>
    </source>
</reference>
<dbReference type="RefSeq" id="WP_003330919.1">
    <property type="nucleotide sequence ID" value="NZ_AJLR01000046.1"/>
</dbReference>
<accession>K6D4N8</accession>
<comment type="caution">
    <text evidence="1">The sequence shown here is derived from an EMBL/GenBank/DDBJ whole genome shotgun (WGS) entry which is preliminary data.</text>
</comment>